<evidence type="ECO:0000256" key="4">
    <source>
        <dbReference type="ARBA" id="ARBA00022695"/>
    </source>
</evidence>
<evidence type="ECO:0000256" key="2">
    <source>
        <dbReference type="ARBA" id="ARBA00022679"/>
    </source>
</evidence>
<dbReference type="RefSeq" id="WP_382373077.1">
    <property type="nucleotide sequence ID" value="NZ_JBHLWA010000010.1"/>
</dbReference>
<dbReference type="CDD" id="cd05398">
    <property type="entry name" value="NT_ClassII-CCAase"/>
    <property type="match status" value="1"/>
</dbReference>
<keyword evidence="4 11" id="KW-0548">Nucleotidyltransferase</keyword>
<evidence type="ECO:0000256" key="8">
    <source>
        <dbReference type="ARBA" id="ARBA00022840"/>
    </source>
</evidence>
<name>A0ABV6HU44_9PAST</name>
<organism evidence="14 15">
    <name type="scientific">Gallibacterium melopsittaci</name>
    <dbReference type="NCBI Taxonomy" id="516063"/>
    <lineage>
        <taxon>Bacteria</taxon>
        <taxon>Pseudomonadati</taxon>
        <taxon>Pseudomonadota</taxon>
        <taxon>Gammaproteobacteria</taxon>
        <taxon>Pasteurellales</taxon>
        <taxon>Pasteurellaceae</taxon>
        <taxon>Gallibacterium</taxon>
    </lineage>
</organism>
<dbReference type="InterPro" id="IPR043519">
    <property type="entry name" value="NT_sf"/>
</dbReference>
<feature type="binding site" evidence="11">
    <location>
        <position position="141"/>
    </location>
    <ligand>
        <name>ATP</name>
        <dbReference type="ChEBI" id="CHEBI:30616"/>
    </ligand>
</feature>
<keyword evidence="7 11" id="KW-0692">RNA repair</keyword>
<dbReference type="EMBL" id="JBHLWA010000010">
    <property type="protein sequence ID" value="MFC0322397.1"/>
    <property type="molecule type" value="Genomic_DNA"/>
</dbReference>
<feature type="domain" description="Poly A polymerase head" evidence="12">
    <location>
        <begin position="7"/>
        <end position="126"/>
    </location>
</feature>
<feature type="binding site" evidence="11">
    <location>
        <position position="25"/>
    </location>
    <ligand>
        <name>Mg(2+)</name>
        <dbReference type="ChEBI" id="CHEBI:18420"/>
    </ligand>
</feature>
<comment type="caution">
    <text evidence="14">The sequence shown here is derived from an EMBL/GenBank/DDBJ whole genome shotgun (WGS) entry which is preliminary data.</text>
</comment>
<comment type="similarity">
    <text evidence="11">Belongs to the tRNA nucleotidyltransferase/poly(A) polymerase family. Bacterial CCA-adding enzyme type 2 subfamily.</text>
</comment>
<feature type="binding site" evidence="11">
    <location>
        <position position="141"/>
    </location>
    <ligand>
        <name>CTP</name>
        <dbReference type="ChEBI" id="CHEBI:37563"/>
    </ligand>
</feature>
<dbReference type="Proteomes" id="UP001589769">
    <property type="component" value="Unassembled WGS sequence"/>
</dbReference>
<evidence type="ECO:0000256" key="11">
    <source>
        <dbReference type="HAMAP-Rule" id="MF_01262"/>
    </source>
</evidence>
<keyword evidence="9 11" id="KW-0460">Magnesium</keyword>
<dbReference type="SUPFAM" id="SSF81891">
    <property type="entry name" value="Poly A polymerase C-terminal region-like"/>
    <property type="match status" value="1"/>
</dbReference>
<feature type="binding site" evidence="11">
    <location>
        <position position="144"/>
    </location>
    <ligand>
        <name>CTP</name>
        <dbReference type="ChEBI" id="CHEBI:37563"/>
    </ligand>
</feature>
<gene>
    <name evidence="11" type="primary">cca</name>
    <name evidence="14" type="ORF">ACFFHT_02285</name>
</gene>
<dbReference type="PANTHER" id="PTHR47545">
    <property type="entry name" value="MULTIFUNCTIONAL CCA PROTEIN"/>
    <property type="match status" value="1"/>
</dbReference>
<feature type="binding site" evidence="11">
    <location>
        <position position="15"/>
    </location>
    <ligand>
        <name>CTP</name>
        <dbReference type="ChEBI" id="CHEBI:37563"/>
    </ligand>
</feature>
<evidence type="ECO:0000256" key="1">
    <source>
        <dbReference type="ARBA" id="ARBA00001946"/>
    </source>
</evidence>
<keyword evidence="6 11" id="KW-0547">Nucleotide-binding</keyword>
<evidence type="ECO:0000313" key="14">
    <source>
        <dbReference type="EMBL" id="MFC0322397.1"/>
    </source>
</evidence>
<dbReference type="PANTHER" id="PTHR47545:SF1">
    <property type="entry name" value="MULTIFUNCTIONAL CCA PROTEIN"/>
    <property type="match status" value="1"/>
</dbReference>
<evidence type="ECO:0000256" key="7">
    <source>
        <dbReference type="ARBA" id="ARBA00022800"/>
    </source>
</evidence>
<accession>A0ABV6HU44</accession>
<feature type="binding site" evidence="11">
    <location>
        <position position="15"/>
    </location>
    <ligand>
        <name>ATP</name>
        <dbReference type="ChEBI" id="CHEBI:30616"/>
    </ligand>
</feature>
<comment type="catalytic activity">
    <reaction evidence="11">
        <text>a tRNA precursor + 2 CTP + ATP = a tRNA with a 3' CCA end + 3 diphosphate</text>
        <dbReference type="Rhea" id="RHEA:14433"/>
        <dbReference type="Rhea" id="RHEA-COMP:10465"/>
        <dbReference type="Rhea" id="RHEA-COMP:10468"/>
        <dbReference type="ChEBI" id="CHEBI:30616"/>
        <dbReference type="ChEBI" id="CHEBI:33019"/>
        <dbReference type="ChEBI" id="CHEBI:37563"/>
        <dbReference type="ChEBI" id="CHEBI:74896"/>
        <dbReference type="ChEBI" id="CHEBI:83071"/>
        <dbReference type="EC" id="2.7.7.72"/>
    </reaction>
</comment>
<feature type="binding site" evidence="11">
    <location>
        <position position="27"/>
    </location>
    <ligand>
        <name>Mg(2+)</name>
        <dbReference type="ChEBI" id="CHEBI:18420"/>
    </ligand>
</feature>
<evidence type="ECO:0000313" key="15">
    <source>
        <dbReference type="Proteomes" id="UP001589769"/>
    </source>
</evidence>
<proteinExistence type="inferred from homology"/>
<feature type="binding site" evidence="11">
    <location>
        <position position="95"/>
    </location>
    <ligand>
        <name>ATP</name>
        <dbReference type="ChEBI" id="CHEBI:30616"/>
    </ligand>
</feature>
<comment type="miscellaneous">
    <text evidence="11">A single active site specifically recognizes both ATP and CTP and is responsible for their addition.</text>
</comment>
<comment type="catalytic activity">
    <reaction evidence="11">
        <text>a tRNA with a 3' CCA end + 2 CTP + ATP = a tRNA with a 3' CCACCA end + 3 diphosphate</text>
        <dbReference type="Rhea" id="RHEA:76235"/>
        <dbReference type="Rhea" id="RHEA-COMP:10468"/>
        <dbReference type="Rhea" id="RHEA-COMP:18655"/>
        <dbReference type="ChEBI" id="CHEBI:30616"/>
        <dbReference type="ChEBI" id="CHEBI:33019"/>
        <dbReference type="ChEBI" id="CHEBI:37563"/>
        <dbReference type="ChEBI" id="CHEBI:83071"/>
        <dbReference type="ChEBI" id="CHEBI:195187"/>
    </reaction>
</comment>
<keyword evidence="2 11" id="KW-0808">Transferase</keyword>
<dbReference type="PIRSF" id="PIRSF000813">
    <property type="entry name" value="CCA_bact"/>
    <property type="match status" value="1"/>
</dbReference>
<feature type="binding site" evidence="11">
    <location>
        <position position="144"/>
    </location>
    <ligand>
        <name>ATP</name>
        <dbReference type="ChEBI" id="CHEBI:30616"/>
    </ligand>
</feature>
<keyword evidence="3 11" id="KW-0819">tRNA processing</keyword>
<feature type="binding site" evidence="11">
    <location>
        <position position="12"/>
    </location>
    <ligand>
        <name>CTP</name>
        <dbReference type="ChEBI" id="CHEBI:37563"/>
    </ligand>
</feature>
<dbReference type="Gene3D" id="3.30.460.10">
    <property type="entry name" value="Beta Polymerase, domain 2"/>
    <property type="match status" value="1"/>
</dbReference>
<dbReference type="InterPro" id="IPR002646">
    <property type="entry name" value="PolA_pol_head_dom"/>
</dbReference>
<evidence type="ECO:0000256" key="9">
    <source>
        <dbReference type="ARBA" id="ARBA00022842"/>
    </source>
</evidence>
<dbReference type="SUPFAM" id="SSF81301">
    <property type="entry name" value="Nucleotidyltransferase"/>
    <property type="match status" value="1"/>
</dbReference>
<dbReference type="Pfam" id="PF12627">
    <property type="entry name" value="PolyA_pol_RNAbd"/>
    <property type="match status" value="1"/>
</dbReference>
<dbReference type="Gene3D" id="1.10.3090.10">
    <property type="entry name" value="cca-adding enzyme, domain 2"/>
    <property type="match status" value="1"/>
</dbReference>
<keyword evidence="15" id="KW-1185">Reference proteome</keyword>
<dbReference type="InterPro" id="IPR012006">
    <property type="entry name" value="CCA_bact"/>
</dbReference>
<dbReference type="HAMAP" id="MF_01262">
    <property type="entry name" value="CCA_bact_type2"/>
    <property type="match status" value="1"/>
</dbReference>
<evidence type="ECO:0000259" key="12">
    <source>
        <dbReference type="Pfam" id="PF01743"/>
    </source>
</evidence>
<evidence type="ECO:0000256" key="5">
    <source>
        <dbReference type="ARBA" id="ARBA00022723"/>
    </source>
</evidence>
<reference evidence="14 15" key="1">
    <citation type="submission" date="2024-09" db="EMBL/GenBank/DDBJ databases">
        <authorList>
            <person name="Sun Q."/>
            <person name="Mori K."/>
        </authorList>
    </citation>
    <scope>NUCLEOTIDE SEQUENCE [LARGE SCALE GENOMIC DNA]</scope>
    <source>
        <strain evidence="14 15">CCM 7538</strain>
    </source>
</reference>
<comment type="cofactor">
    <cofactor evidence="1 11">
        <name>Mg(2+)</name>
        <dbReference type="ChEBI" id="CHEBI:18420"/>
    </cofactor>
</comment>
<evidence type="ECO:0000256" key="6">
    <source>
        <dbReference type="ARBA" id="ARBA00022741"/>
    </source>
</evidence>
<protein>
    <recommendedName>
        <fullName evidence="11">CCA-adding enzyme</fullName>
        <ecNumber evidence="11">2.7.7.72</ecNumber>
    </recommendedName>
    <alternativeName>
        <fullName evidence="11">CCA tRNA nucleotidyltransferase</fullName>
    </alternativeName>
    <alternativeName>
        <fullName evidence="11">tRNA CCA-pyrophosphorylase</fullName>
    </alternativeName>
    <alternativeName>
        <fullName evidence="11">tRNA adenylyl-/cytidylyl- transferase</fullName>
    </alternativeName>
    <alternativeName>
        <fullName evidence="11">tRNA nucleotidyltransferase</fullName>
    </alternativeName>
    <alternativeName>
        <fullName evidence="11">tRNA-NT</fullName>
    </alternativeName>
</protein>
<feature type="binding site" evidence="11">
    <location>
        <position position="95"/>
    </location>
    <ligand>
        <name>CTP</name>
        <dbReference type="ChEBI" id="CHEBI:37563"/>
    </ligand>
</feature>
<comment type="function">
    <text evidence="11">Catalyzes the addition and repair of the essential 3'-terminal CCA sequence in tRNAs without using a nucleic acid template. Adds these three nucleotides in the order of C, C, and A to the tRNA nucleotide-73, using CTP and ATP as substrates and producing inorganic pyrophosphate. tRNA 3'-terminal CCA addition is required both for tRNA processing and repair. Also involved in tRNA surveillance by mediating tandem CCA addition to generate a CCACCA at the 3' terminus of unstable tRNAs. While stable tRNAs receive only 3'-terminal CCA, unstable tRNAs are marked with CCACCA and rapidly degraded.</text>
</comment>
<dbReference type="EC" id="2.7.7.72" evidence="11"/>
<dbReference type="Pfam" id="PF01743">
    <property type="entry name" value="PolyA_pol"/>
    <property type="match status" value="1"/>
</dbReference>
<feature type="binding site" evidence="11">
    <location>
        <position position="12"/>
    </location>
    <ligand>
        <name>ATP</name>
        <dbReference type="ChEBI" id="CHEBI:30616"/>
    </ligand>
</feature>
<feature type="domain" description="tRNA nucleotidyltransferase/poly(A) polymerase RNA and SrmB- binding" evidence="13">
    <location>
        <begin position="153"/>
        <end position="205"/>
    </location>
</feature>
<evidence type="ECO:0000256" key="10">
    <source>
        <dbReference type="ARBA" id="ARBA00022884"/>
    </source>
</evidence>
<evidence type="ECO:0000259" key="13">
    <source>
        <dbReference type="Pfam" id="PF12627"/>
    </source>
</evidence>
<dbReference type="InterPro" id="IPR032828">
    <property type="entry name" value="PolyA_RNA-bd"/>
</dbReference>
<keyword evidence="8 11" id="KW-0067">ATP-binding</keyword>
<keyword evidence="10 11" id="KW-0694">RNA-binding</keyword>
<evidence type="ECO:0000256" key="3">
    <source>
        <dbReference type="ARBA" id="ARBA00022694"/>
    </source>
</evidence>
<keyword evidence="5 11" id="KW-0479">Metal-binding</keyword>
<sequence length="392" mass="45233">MEIQPKIYLVGGAVRDRLLGLPVKDKDWLVVHATPEYLLQQGYLQVGKDFPVFLHPKTKEEYALARTERKTGKGYTGFYCDFSPNITLEQDLIRRDLTINAIAEDLQGHLYDPYQGISDLKNKILRHISPAFCEDPLRVLRVARFAARFYQLGFQIAPETLALMENIVKSGELQDLTPERVWLETEKALNTANPEIYFQTLNQIGAGELFTALQPLWQSENSNVIDALIRLNKLLINQTIDDKTARFALLCVCLISQTTRSIPQITQQIKQLCQQYKASLAYQEYAILSIQFAEQFAKTEQLSADQIVTIFDQLDCWRKPQRLSDLCLIYQALFTDFTAKQQQQWQHWYQLAKSVDVQQIIAAGFRQQQIKQELYQRRVLAISNANERINIP</sequence>
<dbReference type="InterPro" id="IPR050124">
    <property type="entry name" value="tRNA_CCA-adding_enzyme"/>
</dbReference>